<evidence type="ECO:0000256" key="4">
    <source>
        <dbReference type="ARBA" id="ARBA00022679"/>
    </source>
</evidence>
<dbReference type="GO" id="GO:0016423">
    <property type="term" value="F:tRNA (guanine) methyltransferase activity"/>
    <property type="evidence" value="ECO:0007669"/>
    <property type="project" value="TreeGrafter"/>
</dbReference>
<comment type="subcellular location">
    <subcellularLocation>
        <location evidence="1">Cytoplasm</location>
    </subcellularLocation>
</comment>
<keyword evidence="5" id="KW-0819">tRNA processing</keyword>
<organism evidence="7 8">
    <name type="scientific">Candidatus Gottesmanbacteria bacterium RIFCSPHIGHO2_02_FULL_39_11</name>
    <dbReference type="NCBI Taxonomy" id="1798382"/>
    <lineage>
        <taxon>Bacteria</taxon>
        <taxon>Candidatus Gottesmaniibacteriota</taxon>
    </lineage>
</organism>
<proteinExistence type="predicted"/>
<evidence type="ECO:0000256" key="5">
    <source>
        <dbReference type="ARBA" id="ARBA00022694"/>
    </source>
</evidence>
<accession>A0A1F5ZLC8</accession>
<evidence type="ECO:0000256" key="2">
    <source>
        <dbReference type="ARBA" id="ARBA00022490"/>
    </source>
</evidence>
<dbReference type="Proteomes" id="UP000176923">
    <property type="component" value="Unassembled WGS sequence"/>
</dbReference>
<dbReference type="InterPro" id="IPR053943">
    <property type="entry name" value="RlmKL-like_Mtase_CS"/>
</dbReference>
<evidence type="ECO:0000313" key="7">
    <source>
        <dbReference type="EMBL" id="OGG13280.1"/>
    </source>
</evidence>
<dbReference type="InterPro" id="IPR000241">
    <property type="entry name" value="RlmKL-like_Mtase"/>
</dbReference>
<evidence type="ECO:0000256" key="1">
    <source>
        <dbReference type="ARBA" id="ARBA00004496"/>
    </source>
</evidence>
<dbReference type="STRING" id="1798382.A3D77_05460"/>
<evidence type="ECO:0000259" key="6">
    <source>
        <dbReference type="Pfam" id="PF01170"/>
    </source>
</evidence>
<dbReference type="PANTHER" id="PTHR14911">
    <property type="entry name" value="THUMP DOMAIN-CONTAINING"/>
    <property type="match status" value="1"/>
</dbReference>
<evidence type="ECO:0000256" key="3">
    <source>
        <dbReference type="ARBA" id="ARBA00022603"/>
    </source>
</evidence>
<feature type="domain" description="Ribosomal RNA large subunit methyltransferase K/L-like methyltransferase" evidence="6">
    <location>
        <begin position="203"/>
        <end position="339"/>
    </location>
</feature>
<dbReference type="InterPro" id="IPR029063">
    <property type="entry name" value="SAM-dependent_MTases_sf"/>
</dbReference>
<comment type="caution">
    <text evidence="7">The sequence shown here is derived from an EMBL/GenBank/DDBJ whole genome shotgun (WGS) entry which is preliminary data.</text>
</comment>
<dbReference type="Gene3D" id="3.40.50.150">
    <property type="entry name" value="Vaccinia Virus protein VP39"/>
    <property type="match status" value="1"/>
</dbReference>
<dbReference type="GO" id="GO:0030488">
    <property type="term" value="P:tRNA methylation"/>
    <property type="evidence" value="ECO:0007669"/>
    <property type="project" value="TreeGrafter"/>
</dbReference>
<keyword evidence="2" id="KW-0963">Cytoplasm</keyword>
<protein>
    <recommendedName>
        <fullName evidence="6">Ribosomal RNA large subunit methyltransferase K/L-like methyltransferase domain-containing protein</fullName>
    </recommendedName>
</protein>
<dbReference type="AlphaFoldDB" id="A0A1F5ZLC8"/>
<name>A0A1F5ZLC8_9BACT</name>
<dbReference type="EMBL" id="MFJL01000038">
    <property type="protein sequence ID" value="OGG13280.1"/>
    <property type="molecule type" value="Genomic_DNA"/>
</dbReference>
<dbReference type="GO" id="GO:0005737">
    <property type="term" value="C:cytoplasm"/>
    <property type="evidence" value="ECO:0007669"/>
    <property type="project" value="UniProtKB-SubCell"/>
</dbReference>
<gene>
    <name evidence="7" type="ORF">A3D77_05460</name>
</gene>
<dbReference type="SUPFAM" id="SSF53335">
    <property type="entry name" value="S-adenosyl-L-methionine-dependent methyltransferases"/>
    <property type="match status" value="1"/>
</dbReference>
<dbReference type="CDD" id="cd02440">
    <property type="entry name" value="AdoMet_MTases"/>
    <property type="match status" value="1"/>
</dbReference>
<evidence type="ECO:0000313" key="8">
    <source>
        <dbReference type="Proteomes" id="UP000176923"/>
    </source>
</evidence>
<dbReference type="PANTHER" id="PTHR14911:SF13">
    <property type="entry name" value="TRNA (GUANINE(6)-N2)-METHYLTRANSFERASE THUMP3"/>
    <property type="match status" value="1"/>
</dbReference>
<dbReference type="Pfam" id="PF01170">
    <property type="entry name" value="UPF0020"/>
    <property type="match status" value="1"/>
</dbReference>
<keyword evidence="3" id="KW-0489">Methyltransferase</keyword>
<reference evidence="7 8" key="1">
    <citation type="journal article" date="2016" name="Nat. Commun.">
        <title>Thousands of microbial genomes shed light on interconnected biogeochemical processes in an aquifer system.</title>
        <authorList>
            <person name="Anantharaman K."/>
            <person name="Brown C.T."/>
            <person name="Hug L.A."/>
            <person name="Sharon I."/>
            <person name="Castelle C.J."/>
            <person name="Probst A.J."/>
            <person name="Thomas B.C."/>
            <person name="Singh A."/>
            <person name="Wilkins M.J."/>
            <person name="Karaoz U."/>
            <person name="Brodie E.L."/>
            <person name="Williams K.H."/>
            <person name="Hubbard S.S."/>
            <person name="Banfield J.F."/>
        </authorList>
    </citation>
    <scope>NUCLEOTIDE SEQUENCE [LARGE SCALE GENOMIC DNA]</scope>
</reference>
<keyword evidence="4" id="KW-0808">Transferase</keyword>
<sequence>MNSYFFILGRNPALSFSEIISVLKKNSVPFTIKSLSREALIISTENTLSVGEYVNILGGTVKAGEVFSEINKEKEGINWEKNLTPELLLKSCVSGKVGKVHFGTSIYNQTTEDKYVAQYNREQGRVNIQIKKILKQNQISSGFVQSKERILPTATILYNKLLSNGFEFSVFVSEGKVLIGKTLSIQDFNAFSFRDMNRPFRDKKSGIIPPKLARIMINLSGKDSQSTILDPFCGSGTIPLEANLLGFRNILASDNSQKAVSDTQANLEWAKIHVLGFKGEYMLQVLKADVETLMSTYKPGSIDVIVTEPYLGPTIFNKPTKESVETLFKELSSLYQRALLGFSKILKPGGVVVMVFPSFLQTDGHQLIDTVNLLEKFGFEKKNSIPQNYANLFSSEITKRGTVIYGGELDIVHREIVVFQKKD</sequence>
<dbReference type="PROSITE" id="PS01261">
    <property type="entry name" value="UPF0020"/>
    <property type="match status" value="1"/>
</dbReference>